<organism evidence="1 2">
    <name type="scientific">Porites evermanni</name>
    <dbReference type="NCBI Taxonomy" id="104178"/>
    <lineage>
        <taxon>Eukaryota</taxon>
        <taxon>Metazoa</taxon>
        <taxon>Cnidaria</taxon>
        <taxon>Anthozoa</taxon>
        <taxon>Hexacorallia</taxon>
        <taxon>Scleractinia</taxon>
        <taxon>Fungiina</taxon>
        <taxon>Poritidae</taxon>
        <taxon>Porites</taxon>
    </lineage>
</organism>
<keyword evidence="2" id="KW-1185">Reference proteome</keyword>
<dbReference type="Proteomes" id="UP001159427">
    <property type="component" value="Unassembled WGS sequence"/>
</dbReference>
<evidence type="ECO:0000313" key="2">
    <source>
        <dbReference type="Proteomes" id="UP001159427"/>
    </source>
</evidence>
<dbReference type="EMBL" id="CALNXI010000228">
    <property type="protein sequence ID" value="CAH3022669.1"/>
    <property type="molecule type" value="Genomic_DNA"/>
</dbReference>
<gene>
    <name evidence="1" type="ORF">PEVE_00016320</name>
</gene>
<sequence>MPSSGRLAAVKLVRLYGYVSCKTSVGVDNWTYWGCGYSQVQHKVNVVITTSTNRILFPPNQLLSSTHGGEGKWHHIIGYNSWSQSLSCQFSLILTGSLTFSSYVCGMAKT</sequence>
<reference evidence="1 2" key="1">
    <citation type="submission" date="2022-05" db="EMBL/GenBank/DDBJ databases">
        <authorList>
            <consortium name="Genoscope - CEA"/>
            <person name="William W."/>
        </authorList>
    </citation>
    <scope>NUCLEOTIDE SEQUENCE [LARGE SCALE GENOMIC DNA]</scope>
</reference>
<proteinExistence type="predicted"/>
<accession>A0ABN8M503</accession>
<name>A0ABN8M503_9CNID</name>
<protein>
    <submittedName>
        <fullName evidence="1">Uncharacterized protein</fullName>
    </submittedName>
</protein>
<comment type="caution">
    <text evidence="1">The sequence shown here is derived from an EMBL/GenBank/DDBJ whole genome shotgun (WGS) entry which is preliminary data.</text>
</comment>
<evidence type="ECO:0000313" key="1">
    <source>
        <dbReference type="EMBL" id="CAH3022669.1"/>
    </source>
</evidence>